<dbReference type="Pfam" id="PF10403">
    <property type="entry name" value="BHD_1"/>
    <property type="match status" value="1"/>
</dbReference>
<dbReference type="InterPro" id="IPR018326">
    <property type="entry name" value="Rad4_beta-hairpin_dom1"/>
</dbReference>
<evidence type="ECO:0000259" key="9">
    <source>
        <dbReference type="SMART" id="SM01032"/>
    </source>
</evidence>
<dbReference type="PANTHER" id="PTHR12135:SF0">
    <property type="entry name" value="DNA REPAIR PROTEIN COMPLEMENTING XP-C CELLS"/>
    <property type="match status" value="1"/>
</dbReference>
<dbReference type="InterPro" id="IPR004583">
    <property type="entry name" value="DNA_repair_Rad4"/>
</dbReference>
<feature type="compositionally biased region" description="Low complexity" evidence="6">
    <location>
        <begin position="1121"/>
        <end position="1131"/>
    </location>
</feature>
<dbReference type="Gene3D" id="3.30.60.290">
    <property type="entry name" value="Rad4, beta-hairpin domain BHD2"/>
    <property type="match status" value="1"/>
</dbReference>
<feature type="region of interest" description="Disordered" evidence="6">
    <location>
        <begin position="940"/>
        <end position="1031"/>
    </location>
</feature>
<feature type="compositionally biased region" description="Acidic residues" evidence="6">
    <location>
        <begin position="816"/>
        <end position="848"/>
    </location>
</feature>
<dbReference type="GO" id="GO:0003697">
    <property type="term" value="F:single-stranded DNA binding"/>
    <property type="evidence" value="ECO:0007669"/>
    <property type="project" value="TreeGrafter"/>
</dbReference>
<dbReference type="Pfam" id="PF03835">
    <property type="entry name" value="Rad4"/>
    <property type="match status" value="1"/>
</dbReference>
<keyword evidence="5" id="KW-0539">Nucleus</keyword>
<evidence type="ECO:0000256" key="1">
    <source>
        <dbReference type="ARBA" id="ARBA00004123"/>
    </source>
</evidence>
<name>A0A8H6ETJ4_DEKBR</name>
<protein>
    <recommendedName>
        <fullName evidence="12">DNA repair protein RAD4</fullName>
    </recommendedName>
</protein>
<evidence type="ECO:0000313" key="10">
    <source>
        <dbReference type="EMBL" id="KAF6009804.1"/>
    </source>
</evidence>
<dbReference type="InterPro" id="IPR036985">
    <property type="entry name" value="Transglutaminase-like_sf"/>
</dbReference>
<dbReference type="SMART" id="SM01031">
    <property type="entry name" value="BHD_2"/>
    <property type="match status" value="1"/>
</dbReference>
<evidence type="ECO:0000256" key="2">
    <source>
        <dbReference type="ARBA" id="ARBA00009525"/>
    </source>
</evidence>
<dbReference type="SUPFAM" id="SSF54001">
    <property type="entry name" value="Cysteine proteinases"/>
    <property type="match status" value="1"/>
</dbReference>
<dbReference type="GO" id="GO:0000111">
    <property type="term" value="C:nucleotide-excision repair factor 2 complex"/>
    <property type="evidence" value="ECO:0007669"/>
    <property type="project" value="TreeGrafter"/>
</dbReference>
<evidence type="ECO:0000313" key="11">
    <source>
        <dbReference type="Proteomes" id="UP000568158"/>
    </source>
</evidence>
<accession>A0A8H6ETJ4</accession>
<sequence>MQSDVPSQYRDLLKQAIREGSVTINNERPLKKRKKHKSAINYLQGRILRIRVEKIEVISLSSGEELSNQEGNTTEVDSKNEKDKISSESNKIHSEDKNDDYTGNNGDDEKDVYDEEEDDDEEDEDYDSDEFEDVDLEHAPDLPESALPDYQSERKEINIPLKINKRKKKRQTIVSRQERQFRKQIHVLYLFTMVAHGVSRNSWCSDPKLLKEIKKEIPNNIRKQYLEYLTHRKLEKATVSSKTRRLLDILRQLMIYWYKSWTINENAPTIYKRSWDELDAAVSRQRMSKRKFIKAVKRHTGSRDIAAQGFVSLLRSIGIQARLIFSLQPPDFTNLSQEKIQRKSENHKNKGVAAVSQRDRLLNNLRVHRSAKTRYRSADDIEENEFEELFPVFWCEVWDKDAKQFITVDPIVKKTIEIVKTKSVLEPPTTSEHNNAYYVLGYDRLGGVRDITRRYTEHYNAKVRKKRITRDEDGNDWYNSLLKGACTIRRNKQNRIDKFEELEFEERSLREGMPNSIQDFKNHPIYVLESQLKANEVLRPRISCGSIRKKNKYNKTGELVPVYKRSNVQIVRSAKAWYMRGRVLKIGERPMKSRKKSKFVISKDPDNYNGSDAGEDEDDVVRLYAESQTKKFVPPAIVGGEIPRNAFGNIDIYRPWMIPEGCVHISDDRAERAAKIMGITFVPAAVGFDFDGGSKGGGSRATVKIQGVVTFKEYEPAVKLICQGLQEYDEEKSRRRTQLIAFRAWKILFKKMDIINRLNIEHGKVSEQKDKNKQLTDNLDSSDENEQGDERNEGDEGGFILGDAQNVDENMYFGDQNDDIGDVSDSEFENDEDEEAETDGENTEEVAEEPSKNASLEKTTDNDENIDSEKHVTGDMDQNSENSDDHVPDNVNQTQGDYEDFMNKIGLNSVSSGENVEGDGGFVIDDTNKLNLPEENVKLDEIIEERDQEDQLPRSNDVVDNCPETESNEKLSGNQEPDYNKNTDGNDEYETFMHTIGLDKSSEKSEDNSDGEPISSPEQDDKKPMDEDDAFIQDLSKDLAGYTDNLSAYTNEKKHQKETTQDTEELKIEGSVGLKNPDLAATDDDVIYMSERKDVSSSSTESQNVTTTNPQSMNSNEKSPIEISSDSSAEIIDLDDGNSGEDDGYEFEYSDSM</sequence>
<feature type="compositionally biased region" description="Basic and acidic residues" evidence="6">
    <location>
        <begin position="76"/>
        <end position="100"/>
    </location>
</feature>
<dbReference type="PANTHER" id="PTHR12135">
    <property type="entry name" value="DNA REPAIR PROTEIN XP-C / RAD4"/>
    <property type="match status" value="1"/>
</dbReference>
<feature type="compositionally biased region" description="Acidic residues" evidence="6">
    <location>
        <begin position="1132"/>
        <end position="1153"/>
    </location>
</feature>
<dbReference type="InterPro" id="IPR038765">
    <property type="entry name" value="Papain-like_cys_pep_sf"/>
</dbReference>
<evidence type="ECO:0000256" key="4">
    <source>
        <dbReference type="ARBA" id="ARBA00023204"/>
    </source>
</evidence>
<dbReference type="InterPro" id="IPR018328">
    <property type="entry name" value="Rad4_beta-hairpin_dom3"/>
</dbReference>
<reference evidence="10 11" key="1">
    <citation type="journal article" date="2020" name="Appl. Microbiol. Biotechnol.">
        <title>Targeted gene deletion in Brettanomyces bruxellensis with an expression-free CRISPR-Cas9 system.</title>
        <authorList>
            <person name="Varela C."/>
            <person name="Bartel C."/>
            <person name="Onetto C."/>
            <person name="Borneman A."/>
        </authorList>
    </citation>
    <scope>NUCLEOTIDE SEQUENCE [LARGE SCALE GENOMIC DNA]</scope>
    <source>
        <strain evidence="10 11">AWRI1613</strain>
    </source>
</reference>
<feature type="region of interest" description="Disordered" evidence="6">
    <location>
        <begin position="767"/>
        <end position="899"/>
    </location>
</feature>
<feature type="compositionally biased region" description="Polar residues" evidence="6">
    <location>
        <begin position="63"/>
        <end position="75"/>
    </location>
</feature>
<dbReference type="SMART" id="SM01030">
    <property type="entry name" value="BHD_1"/>
    <property type="match status" value="1"/>
</dbReference>
<feature type="compositionally biased region" description="Basic and acidic residues" evidence="6">
    <location>
        <begin position="1051"/>
        <end position="1068"/>
    </location>
</feature>
<dbReference type="GO" id="GO:0006298">
    <property type="term" value="P:mismatch repair"/>
    <property type="evidence" value="ECO:0007669"/>
    <property type="project" value="TreeGrafter"/>
</dbReference>
<dbReference type="GO" id="GO:0006289">
    <property type="term" value="P:nucleotide-excision repair"/>
    <property type="evidence" value="ECO:0007669"/>
    <property type="project" value="InterPro"/>
</dbReference>
<feature type="compositionally biased region" description="Polar residues" evidence="6">
    <location>
        <begin position="970"/>
        <end position="983"/>
    </location>
</feature>
<evidence type="ECO:0000259" key="7">
    <source>
        <dbReference type="SMART" id="SM01030"/>
    </source>
</evidence>
<evidence type="ECO:0000259" key="8">
    <source>
        <dbReference type="SMART" id="SM01031"/>
    </source>
</evidence>
<dbReference type="InterPro" id="IPR018327">
    <property type="entry name" value="BHD_2"/>
</dbReference>
<dbReference type="InterPro" id="IPR018325">
    <property type="entry name" value="Rad4/PNGase_transGLS-fold"/>
</dbReference>
<evidence type="ECO:0008006" key="12">
    <source>
        <dbReference type="Google" id="ProtNLM"/>
    </source>
</evidence>
<feature type="domain" description="Rad4 beta-hairpin" evidence="7">
    <location>
        <begin position="509"/>
        <end position="569"/>
    </location>
</feature>
<comment type="caution">
    <text evidence="10">The sequence shown here is derived from an EMBL/GenBank/DDBJ whole genome shotgun (WGS) entry which is preliminary data.</text>
</comment>
<feature type="domain" description="Rad4 beta-hairpin" evidence="9">
    <location>
        <begin position="642"/>
        <end position="722"/>
    </location>
</feature>
<comment type="similarity">
    <text evidence="2">Belongs to the XPC family.</text>
</comment>
<feature type="compositionally biased region" description="Acidic residues" evidence="6">
    <location>
        <begin position="780"/>
        <end position="796"/>
    </location>
</feature>
<dbReference type="Pfam" id="PF10405">
    <property type="entry name" value="BHD_3"/>
    <property type="match status" value="1"/>
</dbReference>
<gene>
    <name evidence="10" type="ORF">HII12_003350</name>
</gene>
<feature type="domain" description="Rad4 beta-hairpin" evidence="8">
    <location>
        <begin position="571"/>
        <end position="635"/>
    </location>
</feature>
<organism evidence="10 11">
    <name type="scientific">Dekkera bruxellensis</name>
    <name type="common">Brettanomyces custersii</name>
    <dbReference type="NCBI Taxonomy" id="5007"/>
    <lineage>
        <taxon>Eukaryota</taxon>
        <taxon>Fungi</taxon>
        <taxon>Dikarya</taxon>
        <taxon>Ascomycota</taxon>
        <taxon>Saccharomycotina</taxon>
        <taxon>Pichiomycetes</taxon>
        <taxon>Pichiales</taxon>
        <taxon>Pichiaceae</taxon>
        <taxon>Brettanomyces</taxon>
    </lineage>
</organism>
<keyword evidence="3" id="KW-0227">DNA damage</keyword>
<dbReference type="AlphaFoldDB" id="A0A8H6ETJ4"/>
<feature type="region of interest" description="Disordered" evidence="6">
    <location>
        <begin position="1050"/>
        <end position="1153"/>
    </location>
</feature>
<dbReference type="SMART" id="SM01032">
    <property type="entry name" value="BHD_3"/>
    <property type="match status" value="1"/>
</dbReference>
<dbReference type="Gene3D" id="3.90.260.10">
    <property type="entry name" value="Transglutaminase-like"/>
    <property type="match status" value="1"/>
</dbReference>
<proteinExistence type="inferred from homology"/>
<dbReference type="Gene3D" id="2.20.20.110">
    <property type="entry name" value="Rad4, beta-hairpin domain BHD1"/>
    <property type="match status" value="1"/>
</dbReference>
<dbReference type="InterPro" id="IPR042488">
    <property type="entry name" value="Rad4_BHD3_sf"/>
</dbReference>
<keyword evidence="4" id="KW-0234">DNA repair</keyword>
<dbReference type="Proteomes" id="UP000568158">
    <property type="component" value="Unassembled WGS sequence"/>
</dbReference>
<dbReference type="Pfam" id="PF10404">
    <property type="entry name" value="BHD_2"/>
    <property type="match status" value="1"/>
</dbReference>
<dbReference type="EMBL" id="JABCYN010000030">
    <property type="protein sequence ID" value="KAF6009804.1"/>
    <property type="molecule type" value="Genomic_DNA"/>
</dbReference>
<dbReference type="GO" id="GO:0003684">
    <property type="term" value="F:damaged DNA binding"/>
    <property type="evidence" value="ECO:0007669"/>
    <property type="project" value="InterPro"/>
</dbReference>
<dbReference type="GO" id="GO:0071942">
    <property type="term" value="C:XPC complex"/>
    <property type="evidence" value="ECO:0007669"/>
    <property type="project" value="TreeGrafter"/>
</dbReference>
<feature type="compositionally biased region" description="Acidic residues" evidence="6">
    <location>
        <begin position="106"/>
        <end position="135"/>
    </location>
</feature>
<dbReference type="Gene3D" id="3.30.70.2460">
    <property type="entry name" value="Rad4, beta-hairpin domain BHD3"/>
    <property type="match status" value="1"/>
</dbReference>
<evidence type="ECO:0000256" key="6">
    <source>
        <dbReference type="SAM" id="MobiDB-lite"/>
    </source>
</evidence>
<dbReference type="GO" id="GO:0005737">
    <property type="term" value="C:cytoplasm"/>
    <property type="evidence" value="ECO:0007669"/>
    <property type="project" value="TreeGrafter"/>
</dbReference>
<comment type="subcellular location">
    <subcellularLocation>
        <location evidence="1">Nucleus</location>
    </subcellularLocation>
</comment>
<feature type="region of interest" description="Disordered" evidence="6">
    <location>
        <begin position="63"/>
        <end position="153"/>
    </location>
</feature>
<feature type="compositionally biased region" description="Polar residues" evidence="6">
    <location>
        <begin position="1096"/>
        <end position="1118"/>
    </location>
</feature>
<evidence type="ECO:0000256" key="5">
    <source>
        <dbReference type="ARBA" id="ARBA00023242"/>
    </source>
</evidence>
<evidence type="ECO:0000256" key="3">
    <source>
        <dbReference type="ARBA" id="ARBA00022763"/>
    </source>
</evidence>